<feature type="region of interest" description="Disordered" evidence="1">
    <location>
        <begin position="896"/>
        <end position="995"/>
    </location>
</feature>
<dbReference type="InterPro" id="IPR045107">
    <property type="entry name" value="SAC3/GANP/THP3"/>
</dbReference>
<feature type="region of interest" description="Disordered" evidence="1">
    <location>
        <begin position="1641"/>
        <end position="1660"/>
    </location>
</feature>
<evidence type="ECO:0000313" key="3">
    <source>
        <dbReference type="EMBL" id="ETV92498.1"/>
    </source>
</evidence>
<dbReference type="PANTHER" id="PTHR12436">
    <property type="entry name" value="80 KDA MCM3-ASSOCIATED PROTEIN"/>
    <property type="match status" value="1"/>
</dbReference>
<dbReference type="GO" id="GO:0005737">
    <property type="term" value="C:cytoplasm"/>
    <property type="evidence" value="ECO:0007669"/>
    <property type="project" value="TreeGrafter"/>
</dbReference>
<dbReference type="InterPro" id="IPR005062">
    <property type="entry name" value="SAC3/GANP/THP3_conserved"/>
</dbReference>
<dbReference type="eggNOG" id="KOG1860">
    <property type="taxonomic scope" value="Eukaryota"/>
</dbReference>
<dbReference type="GO" id="GO:0006406">
    <property type="term" value="P:mRNA export from nucleus"/>
    <property type="evidence" value="ECO:0007669"/>
    <property type="project" value="TreeGrafter"/>
</dbReference>
<name>A0A024TEP1_9STRA</name>
<dbReference type="STRING" id="157072.A0A024TEP1"/>
<accession>A0A024TEP1</accession>
<feature type="domain" description="SAC3/GANP/THP3 conserved" evidence="2">
    <location>
        <begin position="527"/>
        <end position="823"/>
    </location>
</feature>
<feature type="compositionally biased region" description="Low complexity" evidence="1">
    <location>
        <begin position="271"/>
        <end position="286"/>
    </location>
</feature>
<dbReference type="VEuPathDB" id="FungiDB:H310_13183"/>
<protein>
    <recommendedName>
        <fullName evidence="2">SAC3/GANP/THP3 conserved domain-containing protein</fullName>
    </recommendedName>
</protein>
<feature type="region of interest" description="Disordered" evidence="1">
    <location>
        <begin position="1092"/>
        <end position="1127"/>
    </location>
</feature>
<gene>
    <name evidence="3" type="ORF">H310_13183</name>
</gene>
<dbReference type="eggNOG" id="KOG0845">
    <property type="taxonomic scope" value="Eukaryota"/>
</dbReference>
<feature type="compositionally biased region" description="Basic and acidic residues" evidence="1">
    <location>
        <begin position="1095"/>
        <end position="1127"/>
    </location>
</feature>
<feature type="compositionally biased region" description="Low complexity" evidence="1">
    <location>
        <begin position="1026"/>
        <end position="1039"/>
    </location>
</feature>
<feature type="region of interest" description="Disordered" evidence="1">
    <location>
        <begin position="253"/>
        <end position="286"/>
    </location>
</feature>
<evidence type="ECO:0000259" key="2">
    <source>
        <dbReference type="Pfam" id="PF03399"/>
    </source>
</evidence>
<feature type="region of interest" description="Disordered" evidence="1">
    <location>
        <begin position="1022"/>
        <end position="1046"/>
    </location>
</feature>
<sequence length="1701" mass="179324">MNLGTGQGGAGSAGFGGFSSAFGATTAAFGSTPSFGAVSATPTFGTTTTTFGGPSPSAPTTAFGSATTTPAAVGALSGLGRSSSAAFSAPSTLGTTTAFGAPAPSTAFGSTTAFGAAPATTFGTTATQSTSSTASSGFGGLSAFGSSTSAPTAPFGTTTTTFGSSTAPSFGSLSATPFGSGAAPTTTFGSTPSIVPFGSAAPTTAFGSTSNLLGGAPAAAPTFGNAAAAAAPTTAFGGASTVFGATSAPTPFSTSAPPTFGQPAPATVGNTTFPSGSAAPSAFGTAAPTTTTLGSSTSFGNAAPTRATVFGSTKPGSTTLGSETAIGKPAPTSTFGSSAPTSTVFGSSTAAPSITFGNASAPTTTFGATATAFGNSSPLTPTFGFASAAPSTTFGSAKPATTSFGNAAPGAASTTVFGRASPAPTTTASFGRSSTTLFGKAASSGKSSSDATLLDVRSSGAKPPRQPRQLPAVSLKTAAPLPSPDTSPTNDRSKAPRSAADDGDMTNDVEKFDLSTAVTIEGLCIDMCSSKEREEQIRCDDLSTFEKGSPPEAFIIKRYQRSAADHKLDIPSEIRPLGVLRRTQLYLEQNIIDLDKYGPDPRFNPPRVPDILDLYNFFWNRARMIRNDFTLQNYRGGGRHHVIAMDVHERIARFFILCEHELIENPKFIEQQNMEQLGKTMKSLQDFYDDARLHGDESSPFEAEFAGYFILLHLDKDKASAVLKFTKNLPRSLLHSSFVEFAMAAFVARHTNDYVTFFRLVQRATLLQACLLHRYFPSVRSDALGCMNRVYRHPYPLDSLTTLLCFDSPAHAAAICDLHGLPTSPDGAGVVMGGDSFKSDAELRANNIRIPISCSEMYVSAKQHDWLRRDVCRGVTEYGDGAYPVLPKTIQTTEADERRRLYPSRPAYEDPFSNFDGNATAKGPHETALKKQPGPVPWQPPLPPRAVPSPRVTPPLAPLPGQPPLPQASPGKATVTTCGRSGVVGSAPATPPKHIPSLTEIEERQKQLQQEKQRLLQEIAKRKSTKAAAAPPKSPAVPAITPTKQPPPLKVAKEAAATPRVTVAAPPATTRANEPVSADAAATQAAEKAAAMAAEKQRAADAKAKQARQEAEEKKKREQLEWNKQLAEKQRQADEAAKAREIQKFGQTWLAIHFEARDRVVARAEALDSQERDALRQVQRLAVQKLRFAMWRRFVQQQKRPRIPGNAVFRPSVGRSPAARVGDPLESFLSHCPRPVPPPWTAKDATATDACSLAIAGLQRQLHAPVNAAALLASRLCQRHPTDTTVEYSIGLMSVASTDEAAALDVMPWLAAKCGVVTPLATPVVHRVHDPHTNHAFILHLSSFPASTAPCAIWTAVAFHSVDQVRPWVRRVVAEVVGAALPTAPSVDVHLLALTTLPAQTVQSAAATELDAMPAQVHVAWHVGSWDTAHDTVTLLLEHMGAEAELHPHLNAVVSLRDTIDDVIRITLHQSSVLTTHFSDVAAHLHDALQLLHRLIEAAGRTDPLQHSSRTIMEAFLQAVPAPASQSTVAWIQSLPTLPPSQRDLALHLVDAAWQHQEDGASPAKTIVATVFAVVLNGIPGMDDAVVTLPKAWVVECRALLQSIASDTSLLCPTQRKSKRRVDEDLSTKALVSLMLQSRQTKKRVAPTTPRRTRAGDATTRQALHAKWKQSAARQRAVHALDREKAAHAAYRRVLHAALES</sequence>
<evidence type="ECO:0000256" key="1">
    <source>
        <dbReference type="SAM" id="MobiDB-lite"/>
    </source>
</evidence>
<dbReference type="Pfam" id="PF03399">
    <property type="entry name" value="SAC3_GANP"/>
    <property type="match status" value="1"/>
</dbReference>
<dbReference type="GeneID" id="20090233"/>
<dbReference type="OrthoDB" id="264795at2759"/>
<feature type="compositionally biased region" description="Polar residues" evidence="1">
    <location>
        <begin position="310"/>
        <end position="322"/>
    </location>
</feature>
<feature type="compositionally biased region" description="Pro residues" evidence="1">
    <location>
        <begin position="934"/>
        <end position="967"/>
    </location>
</feature>
<dbReference type="EMBL" id="KI913999">
    <property type="protein sequence ID" value="ETV92498.1"/>
    <property type="molecule type" value="Genomic_DNA"/>
</dbReference>
<feature type="region of interest" description="Disordered" evidence="1">
    <location>
        <begin position="307"/>
        <end position="337"/>
    </location>
</feature>
<proteinExistence type="predicted"/>
<feature type="compositionally biased region" description="Low complexity" evidence="1">
    <location>
        <begin position="1646"/>
        <end position="1660"/>
    </location>
</feature>
<dbReference type="Gene3D" id="1.25.40.990">
    <property type="match status" value="1"/>
</dbReference>
<dbReference type="GO" id="GO:0070390">
    <property type="term" value="C:transcription export complex 2"/>
    <property type="evidence" value="ECO:0007669"/>
    <property type="project" value="TreeGrafter"/>
</dbReference>
<dbReference type="RefSeq" id="XP_008878805.1">
    <property type="nucleotide sequence ID" value="XM_008880583.1"/>
</dbReference>
<dbReference type="PANTHER" id="PTHR12436:SF3">
    <property type="entry name" value="GERMINAL-CENTER ASSOCIATED NUCLEAR PROTEIN"/>
    <property type="match status" value="1"/>
</dbReference>
<organism evidence="3">
    <name type="scientific">Aphanomyces invadans</name>
    <dbReference type="NCBI Taxonomy" id="157072"/>
    <lineage>
        <taxon>Eukaryota</taxon>
        <taxon>Sar</taxon>
        <taxon>Stramenopiles</taxon>
        <taxon>Oomycota</taxon>
        <taxon>Saprolegniomycetes</taxon>
        <taxon>Saprolegniales</taxon>
        <taxon>Verrucalvaceae</taxon>
        <taxon>Aphanomyces</taxon>
    </lineage>
</organism>
<feature type="region of interest" description="Disordered" evidence="1">
    <location>
        <begin position="439"/>
        <end position="507"/>
    </location>
</feature>
<reference evidence="3" key="1">
    <citation type="submission" date="2013-12" db="EMBL/GenBank/DDBJ databases">
        <title>The Genome Sequence of Aphanomyces invadans NJM9701.</title>
        <authorList>
            <consortium name="The Broad Institute Genomics Platform"/>
            <person name="Russ C."/>
            <person name="Tyler B."/>
            <person name="van West P."/>
            <person name="Dieguez-Uribeondo J."/>
            <person name="Young S.K."/>
            <person name="Zeng Q."/>
            <person name="Gargeya S."/>
            <person name="Fitzgerald M."/>
            <person name="Abouelleil A."/>
            <person name="Alvarado L."/>
            <person name="Chapman S.B."/>
            <person name="Gainer-Dewar J."/>
            <person name="Goldberg J."/>
            <person name="Griggs A."/>
            <person name="Gujja S."/>
            <person name="Hansen M."/>
            <person name="Howarth C."/>
            <person name="Imamovic A."/>
            <person name="Ireland A."/>
            <person name="Larimer J."/>
            <person name="McCowan C."/>
            <person name="Murphy C."/>
            <person name="Pearson M."/>
            <person name="Poon T.W."/>
            <person name="Priest M."/>
            <person name="Roberts A."/>
            <person name="Saif S."/>
            <person name="Shea T."/>
            <person name="Sykes S."/>
            <person name="Wortman J."/>
            <person name="Nusbaum C."/>
            <person name="Birren B."/>
        </authorList>
    </citation>
    <scope>NUCLEOTIDE SEQUENCE [LARGE SCALE GENOMIC DNA]</scope>
    <source>
        <strain evidence="3">NJM9701</strain>
    </source>
</reference>
<feature type="compositionally biased region" description="Low complexity" evidence="1">
    <location>
        <begin position="439"/>
        <end position="449"/>
    </location>
</feature>